<dbReference type="InterPro" id="IPR020846">
    <property type="entry name" value="MFS_dom"/>
</dbReference>
<feature type="transmembrane region" description="Helical" evidence="7">
    <location>
        <begin position="176"/>
        <end position="194"/>
    </location>
</feature>
<feature type="transmembrane region" description="Helical" evidence="7">
    <location>
        <begin position="248"/>
        <end position="270"/>
    </location>
</feature>
<dbReference type="GO" id="GO:0022857">
    <property type="term" value="F:transmembrane transporter activity"/>
    <property type="evidence" value="ECO:0007669"/>
    <property type="project" value="InterPro"/>
</dbReference>
<evidence type="ECO:0000313" key="10">
    <source>
        <dbReference type="Proteomes" id="UP000270261"/>
    </source>
</evidence>
<dbReference type="PANTHER" id="PTHR43124">
    <property type="entry name" value="PURINE EFFLUX PUMP PBUE"/>
    <property type="match status" value="1"/>
</dbReference>
<dbReference type="EMBL" id="RRUE01000001">
    <property type="protein sequence ID" value="RRN44817.1"/>
    <property type="molecule type" value="Genomic_DNA"/>
</dbReference>
<keyword evidence="3 7" id="KW-0812">Transmembrane</keyword>
<evidence type="ECO:0000259" key="8">
    <source>
        <dbReference type="PROSITE" id="PS50850"/>
    </source>
</evidence>
<dbReference type="RefSeq" id="WP_125094249.1">
    <property type="nucleotide sequence ID" value="NZ_RRUE01000001.1"/>
</dbReference>
<dbReference type="PANTHER" id="PTHR43124:SF4">
    <property type="entry name" value="SUGAR EFFLUX TRANSPORTER"/>
    <property type="match status" value="1"/>
</dbReference>
<dbReference type="PROSITE" id="PS50850">
    <property type="entry name" value="MFS"/>
    <property type="match status" value="1"/>
</dbReference>
<dbReference type="CDD" id="cd17324">
    <property type="entry name" value="MFS_NepI_like"/>
    <property type="match status" value="1"/>
</dbReference>
<sequence>MSNIPAAFPAPPSAPQDDTAGINSTDTGVPDSTSAPDNAGTAETATPTSWPAVIALALAAFIFNTTEFAPVGLLSMIGESFAMRTEDVGLMLTIYAWVVAVGSLPLMLAVRAAERKRLLMILFLVFVVSHAVTAVASSFWLLMAGRLGIACAHAIFWSITPSLAVRMVPSRKASQALGLVATGSSLAMVLGIPLGRVVGKLLGWRITFGLTGAVALVIMLVLMRLLPKLPSQNSGSLSSLPLLLKRQALLSVYGLVIVGVTAHFTLYSYLEPFAQHVAGLQGQAITLVLLVFGGSGLIGSVLFGLLGTRMPGTLLLTALAVMSVCLLLLPGMATHESWLLTLLVLWGAMMMCFGLSTQARVLGLASDATDVATALYSGLFNLGIGAGALLGNQVSLHWGLPQLGHVAGWLSVATLAGTVLALVKFRGVFLRGPGGGVVAGH</sequence>
<evidence type="ECO:0000256" key="2">
    <source>
        <dbReference type="ARBA" id="ARBA00022475"/>
    </source>
</evidence>
<proteinExistence type="predicted"/>
<feature type="transmembrane region" description="Helical" evidence="7">
    <location>
        <begin position="403"/>
        <end position="423"/>
    </location>
</feature>
<feature type="transmembrane region" description="Helical" evidence="7">
    <location>
        <begin position="121"/>
        <end position="141"/>
    </location>
</feature>
<dbReference type="InterPro" id="IPR050189">
    <property type="entry name" value="MFS_Efflux_Transporters"/>
</dbReference>
<dbReference type="Proteomes" id="UP000270261">
    <property type="component" value="Unassembled WGS sequence"/>
</dbReference>
<keyword evidence="10" id="KW-1185">Reference proteome</keyword>
<feature type="region of interest" description="Disordered" evidence="6">
    <location>
        <begin position="1"/>
        <end position="45"/>
    </location>
</feature>
<evidence type="ECO:0000256" key="3">
    <source>
        <dbReference type="ARBA" id="ARBA00022692"/>
    </source>
</evidence>
<keyword evidence="5 7" id="KW-0472">Membrane</keyword>
<feature type="transmembrane region" description="Helical" evidence="7">
    <location>
        <begin position="338"/>
        <end position="359"/>
    </location>
</feature>
<name>A0A3R8MTJ7_9BURK</name>
<feature type="transmembrane region" description="Helical" evidence="7">
    <location>
        <begin position="282"/>
        <end position="306"/>
    </location>
</feature>
<dbReference type="InterPro" id="IPR036259">
    <property type="entry name" value="MFS_trans_sf"/>
</dbReference>
<dbReference type="Pfam" id="PF07690">
    <property type="entry name" value="MFS_1"/>
    <property type="match status" value="1"/>
</dbReference>
<feature type="transmembrane region" description="Helical" evidence="7">
    <location>
        <begin position="371"/>
        <end position="391"/>
    </location>
</feature>
<dbReference type="AlphaFoldDB" id="A0A3R8MTJ7"/>
<comment type="caution">
    <text evidence="9">The sequence shown here is derived from an EMBL/GenBank/DDBJ whole genome shotgun (WGS) entry which is preliminary data.</text>
</comment>
<gene>
    <name evidence="9" type="ORF">EHV23_00540</name>
</gene>
<dbReference type="NCBIfam" id="NF002921">
    <property type="entry name" value="PRK03545.1"/>
    <property type="match status" value="1"/>
</dbReference>
<protein>
    <submittedName>
        <fullName evidence="9">Sugar transporter</fullName>
    </submittedName>
</protein>
<dbReference type="GO" id="GO:0005886">
    <property type="term" value="C:plasma membrane"/>
    <property type="evidence" value="ECO:0007669"/>
    <property type="project" value="UniProtKB-SubCell"/>
</dbReference>
<keyword evidence="4 7" id="KW-1133">Transmembrane helix</keyword>
<dbReference type="SUPFAM" id="SSF103473">
    <property type="entry name" value="MFS general substrate transporter"/>
    <property type="match status" value="1"/>
</dbReference>
<dbReference type="OrthoDB" id="9812189at2"/>
<accession>A0A3R8MTJ7</accession>
<feature type="compositionally biased region" description="Polar residues" evidence="6">
    <location>
        <begin position="21"/>
        <end position="45"/>
    </location>
</feature>
<feature type="transmembrane region" description="Helical" evidence="7">
    <location>
        <begin position="53"/>
        <end position="77"/>
    </location>
</feature>
<evidence type="ECO:0000313" key="9">
    <source>
        <dbReference type="EMBL" id="RRN44817.1"/>
    </source>
</evidence>
<dbReference type="InterPro" id="IPR011701">
    <property type="entry name" value="MFS"/>
</dbReference>
<keyword evidence="2" id="KW-1003">Cell membrane</keyword>
<evidence type="ECO:0000256" key="5">
    <source>
        <dbReference type="ARBA" id="ARBA00023136"/>
    </source>
</evidence>
<evidence type="ECO:0000256" key="4">
    <source>
        <dbReference type="ARBA" id="ARBA00022989"/>
    </source>
</evidence>
<evidence type="ECO:0000256" key="7">
    <source>
        <dbReference type="SAM" id="Phobius"/>
    </source>
</evidence>
<reference evidence="9 10" key="1">
    <citation type="submission" date="2018-11" db="EMBL/GenBank/DDBJ databases">
        <title>Genome sequencing of Lautropia sp. KCOM 2505 (= ChDC F240).</title>
        <authorList>
            <person name="Kook J.-K."/>
            <person name="Park S.-N."/>
            <person name="Lim Y.K."/>
        </authorList>
    </citation>
    <scope>NUCLEOTIDE SEQUENCE [LARGE SCALE GENOMIC DNA]</scope>
    <source>
        <strain evidence="9 10">KCOM 2505</strain>
    </source>
</reference>
<feature type="transmembrane region" description="Helical" evidence="7">
    <location>
        <begin position="89"/>
        <end position="109"/>
    </location>
</feature>
<comment type="subcellular location">
    <subcellularLocation>
        <location evidence="1">Cell membrane</location>
        <topology evidence="1">Multi-pass membrane protein</topology>
    </subcellularLocation>
</comment>
<evidence type="ECO:0000256" key="1">
    <source>
        <dbReference type="ARBA" id="ARBA00004651"/>
    </source>
</evidence>
<keyword evidence="9" id="KW-0813">Transport</keyword>
<feature type="transmembrane region" description="Helical" evidence="7">
    <location>
        <begin position="313"/>
        <end position="332"/>
    </location>
</feature>
<feature type="domain" description="Major facilitator superfamily (MFS) profile" evidence="8">
    <location>
        <begin position="52"/>
        <end position="426"/>
    </location>
</feature>
<dbReference type="Gene3D" id="1.20.1250.20">
    <property type="entry name" value="MFS general substrate transporter like domains"/>
    <property type="match status" value="1"/>
</dbReference>
<feature type="transmembrane region" description="Helical" evidence="7">
    <location>
        <begin position="206"/>
        <end position="227"/>
    </location>
</feature>
<keyword evidence="9" id="KW-0762">Sugar transport</keyword>
<organism evidence="9 10">
    <name type="scientific">Lautropia dentalis</name>
    <dbReference type="NCBI Taxonomy" id="2490857"/>
    <lineage>
        <taxon>Bacteria</taxon>
        <taxon>Pseudomonadati</taxon>
        <taxon>Pseudomonadota</taxon>
        <taxon>Betaproteobacteria</taxon>
        <taxon>Burkholderiales</taxon>
        <taxon>Burkholderiaceae</taxon>
        <taxon>Lautropia</taxon>
    </lineage>
</organism>
<evidence type="ECO:0000256" key="6">
    <source>
        <dbReference type="SAM" id="MobiDB-lite"/>
    </source>
</evidence>